<evidence type="ECO:0000313" key="1">
    <source>
        <dbReference type="EMBL" id="KAK9730270.1"/>
    </source>
</evidence>
<comment type="caution">
    <text evidence="1">The sequence shown here is derived from an EMBL/GenBank/DDBJ whole genome shotgun (WGS) entry which is preliminary data.</text>
</comment>
<dbReference type="Proteomes" id="UP001458880">
    <property type="component" value="Unassembled WGS sequence"/>
</dbReference>
<gene>
    <name evidence="1" type="ORF">QE152_g15337</name>
</gene>
<proteinExistence type="predicted"/>
<protein>
    <recommendedName>
        <fullName evidence="3">Endonuclease-reverse transcriptase</fullName>
    </recommendedName>
</protein>
<evidence type="ECO:0008006" key="3">
    <source>
        <dbReference type="Google" id="ProtNLM"/>
    </source>
</evidence>
<keyword evidence="2" id="KW-1185">Reference proteome</keyword>
<name>A0AAW1L8N6_POPJA</name>
<dbReference type="AlphaFoldDB" id="A0AAW1L8N6"/>
<sequence>MGKQTKNGGIILRCENNESISTLKENIQSKLNKKYNIEEPKSLKPRVKIVGIHEENDDENNKKYNIEEPKSLKPRVKIVGIHEENDDENLLERIITQNKLETTLSDLKVVHTSKPIKKRYNLTMECTHQLRDVLLKRENIFVGWMRCKVYEDLKIIRRQNSNHKPWITQKLKDTSILLREMSQVRKQINSPLYNERYNLLKKLYKQEINKAKKCYNDKRITESNNINKTCWEIIREHKNVTRTGKISIVKDGTEVSDLEIQDVFNDFFTNIIEQSPSPQGTYETDNKLLNSFYLTTVTPTMKPTTSY</sequence>
<accession>A0AAW1L8N6</accession>
<organism evidence="1 2">
    <name type="scientific">Popillia japonica</name>
    <name type="common">Japanese beetle</name>
    <dbReference type="NCBI Taxonomy" id="7064"/>
    <lineage>
        <taxon>Eukaryota</taxon>
        <taxon>Metazoa</taxon>
        <taxon>Ecdysozoa</taxon>
        <taxon>Arthropoda</taxon>
        <taxon>Hexapoda</taxon>
        <taxon>Insecta</taxon>
        <taxon>Pterygota</taxon>
        <taxon>Neoptera</taxon>
        <taxon>Endopterygota</taxon>
        <taxon>Coleoptera</taxon>
        <taxon>Polyphaga</taxon>
        <taxon>Scarabaeiformia</taxon>
        <taxon>Scarabaeidae</taxon>
        <taxon>Rutelinae</taxon>
        <taxon>Popillia</taxon>
    </lineage>
</organism>
<evidence type="ECO:0000313" key="2">
    <source>
        <dbReference type="Proteomes" id="UP001458880"/>
    </source>
</evidence>
<dbReference type="EMBL" id="JASPKY010000149">
    <property type="protein sequence ID" value="KAK9730270.1"/>
    <property type="molecule type" value="Genomic_DNA"/>
</dbReference>
<reference evidence="1 2" key="1">
    <citation type="journal article" date="2024" name="BMC Genomics">
        <title>De novo assembly and annotation of Popillia japonica's genome with initial clues to its potential as an invasive pest.</title>
        <authorList>
            <person name="Cucini C."/>
            <person name="Boschi S."/>
            <person name="Funari R."/>
            <person name="Cardaioli E."/>
            <person name="Iannotti N."/>
            <person name="Marturano G."/>
            <person name="Paoli F."/>
            <person name="Bruttini M."/>
            <person name="Carapelli A."/>
            <person name="Frati F."/>
            <person name="Nardi F."/>
        </authorList>
    </citation>
    <scope>NUCLEOTIDE SEQUENCE [LARGE SCALE GENOMIC DNA]</scope>
    <source>
        <strain evidence="1">DMR45628</strain>
    </source>
</reference>